<keyword evidence="2" id="KW-1185">Reference proteome</keyword>
<comment type="caution">
    <text evidence="1">The sequence shown here is derived from an EMBL/GenBank/DDBJ whole genome shotgun (WGS) entry which is preliminary data.</text>
</comment>
<evidence type="ECO:0000313" key="2">
    <source>
        <dbReference type="Proteomes" id="UP000019478"/>
    </source>
</evidence>
<sequence length="77" mass="8596">MSKRGRGGASGNKLKMTLGLPVPILSNISACFLQPPKSKYPVNPQMRRKHLYFAISAQKDPGLMETKKPNWKWKANG</sequence>
<dbReference type="GeneID" id="19164740"/>
<dbReference type="RefSeq" id="XP_007728940.1">
    <property type="nucleotide sequence ID" value="XM_007730750.1"/>
</dbReference>
<dbReference type="AlphaFoldDB" id="W9YQV9"/>
<dbReference type="HOGENOM" id="CLU_2637830_0_0_1"/>
<dbReference type="Proteomes" id="UP000019478">
    <property type="component" value="Unassembled WGS sequence"/>
</dbReference>
<organism evidence="1 2">
    <name type="scientific">Capronia epimyces CBS 606.96</name>
    <dbReference type="NCBI Taxonomy" id="1182542"/>
    <lineage>
        <taxon>Eukaryota</taxon>
        <taxon>Fungi</taxon>
        <taxon>Dikarya</taxon>
        <taxon>Ascomycota</taxon>
        <taxon>Pezizomycotina</taxon>
        <taxon>Eurotiomycetes</taxon>
        <taxon>Chaetothyriomycetidae</taxon>
        <taxon>Chaetothyriales</taxon>
        <taxon>Herpotrichiellaceae</taxon>
        <taxon>Capronia</taxon>
    </lineage>
</organism>
<dbReference type="EMBL" id="AMGY01000001">
    <property type="protein sequence ID" value="EXJ92050.1"/>
    <property type="molecule type" value="Genomic_DNA"/>
</dbReference>
<gene>
    <name evidence="1" type="ORF">A1O3_00600</name>
</gene>
<accession>W9YQV9</accession>
<reference evidence="1 2" key="1">
    <citation type="submission" date="2013-03" db="EMBL/GenBank/DDBJ databases">
        <title>The Genome Sequence of Capronia epimyces CBS 606.96.</title>
        <authorList>
            <consortium name="The Broad Institute Genomics Platform"/>
            <person name="Cuomo C."/>
            <person name="de Hoog S."/>
            <person name="Gorbushina A."/>
            <person name="Walker B."/>
            <person name="Young S.K."/>
            <person name="Zeng Q."/>
            <person name="Gargeya S."/>
            <person name="Fitzgerald M."/>
            <person name="Haas B."/>
            <person name="Abouelleil A."/>
            <person name="Allen A.W."/>
            <person name="Alvarado L."/>
            <person name="Arachchi H.M."/>
            <person name="Berlin A.M."/>
            <person name="Chapman S.B."/>
            <person name="Gainer-Dewar J."/>
            <person name="Goldberg J."/>
            <person name="Griggs A."/>
            <person name="Gujja S."/>
            <person name="Hansen M."/>
            <person name="Howarth C."/>
            <person name="Imamovic A."/>
            <person name="Ireland A."/>
            <person name="Larimer J."/>
            <person name="McCowan C."/>
            <person name="Murphy C."/>
            <person name="Pearson M."/>
            <person name="Poon T.W."/>
            <person name="Priest M."/>
            <person name="Roberts A."/>
            <person name="Saif S."/>
            <person name="Shea T."/>
            <person name="Sisk P."/>
            <person name="Sykes S."/>
            <person name="Wortman J."/>
            <person name="Nusbaum C."/>
            <person name="Birren B."/>
        </authorList>
    </citation>
    <scope>NUCLEOTIDE SEQUENCE [LARGE SCALE GENOMIC DNA]</scope>
    <source>
        <strain evidence="1 2">CBS 606.96</strain>
    </source>
</reference>
<name>W9YQV9_9EURO</name>
<evidence type="ECO:0000313" key="1">
    <source>
        <dbReference type="EMBL" id="EXJ92050.1"/>
    </source>
</evidence>
<proteinExistence type="predicted"/>
<protein>
    <submittedName>
        <fullName evidence="1">Uncharacterized protein</fullName>
    </submittedName>
</protein>